<gene>
    <name evidence="1" type="ORF">LEP1GSC203_0195</name>
</gene>
<protein>
    <submittedName>
        <fullName evidence="1">Uncharacterized protein</fullName>
    </submittedName>
</protein>
<dbReference type="EMBL" id="AOGW02000023">
    <property type="protein sequence ID" value="EMY59682.1"/>
    <property type="molecule type" value="Genomic_DNA"/>
</dbReference>
<evidence type="ECO:0000313" key="2">
    <source>
        <dbReference type="Proteomes" id="UP000012371"/>
    </source>
</evidence>
<proteinExistence type="predicted"/>
<organism evidence="1 2">
    <name type="scientific">Leptospira terpstrae serovar Hualin str. LT 11-33 = ATCC 700639</name>
    <dbReference type="NCBI Taxonomy" id="1257025"/>
    <lineage>
        <taxon>Bacteria</taxon>
        <taxon>Pseudomonadati</taxon>
        <taxon>Spirochaetota</taxon>
        <taxon>Spirochaetia</taxon>
        <taxon>Leptospirales</taxon>
        <taxon>Leptospiraceae</taxon>
        <taxon>Leptospira</taxon>
    </lineage>
</organism>
<dbReference type="Proteomes" id="UP000012371">
    <property type="component" value="Unassembled WGS sequence"/>
</dbReference>
<accession>N1VRQ5</accession>
<comment type="caution">
    <text evidence="1">The sequence shown here is derived from an EMBL/GenBank/DDBJ whole genome shotgun (WGS) entry which is preliminary data.</text>
</comment>
<keyword evidence="2" id="KW-1185">Reference proteome</keyword>
<evidence type="ECO:0000313" key="1">
    <source>
        <dbReference type="EMBL" id="EMY59682.1"/>
    </source>
</evidence>
<sequence length="55" mass="6270">MPWSPFPVFPRILVTTFFLKIPEDTVAVIGHISQMTPRCQPEAGHALLRSPWSEH</sequence>
<name>N1VRQ5_9LEPT</name>
<reference evidence="1" key="1">
    <citation type="submission" date="2013-03" db="EMBL/GenBank/DDBJ databases">
        <authorList>
            <person name="Harkins D.M."/>
            <person name="Durkin A.S."/>
            <person name="Brinkac L.M."/>
            <person name="Haft D.H."/>
            <person name="Selengut J.D."/>
            <person name="Sanka R."/>
            <person name="DePew J."/>
            <person name="Purushe J."/>
            <person name="Hartskeerl R.A."/>
            <person name="Ahmed A."/>
            <person name="van der Linden H."/>
            <person name="Goris M.G.A."/>
            <person name="Vinetz J.M."/>
            <person name="Sutton G.G."/>
            <person name="Nierman W.C."/>
            <person name="Fouts D.E."/>
        </authorList>
    </citation>
    <scope>NUCLEOTIDE SEQUENCE [LARGE SCALE GENOMIC DNA]</scope>
    <source>
        <strain evidence="1">LT 11-33</strain>
    </source>
</reference>
<dbReference type="AlphaFoldDB" id="N1VRQ5"/>